<dbReference type="GO" id="GO:0006749">
    <property type="term" value="P:glutathione metabolic process"/>
    <property type="evidence" value="ECO:0007669"/>
    <property type="project" value="TreeGrafter"/>
</dbReference>
<sequence length="168" mass="19717">MSQEQTQQIIIYNHWISQPSRAVVTLCNIGKIPFQAQNIDILKGEQFKSKFSKLNPDKKVPAMSEGDFILFESHAIMKYLCDSRNLPQHLYPRNNPQQRAKIDQYLDWHHLNTRLHLKKVIFGTMTGKELDVKTYTPQVKLTLQFFENYWLKDGHFINGLNILKQMLG</sequence>
<accession>A0A0V0QB23</accession>
<dbReference type="InterPro" id="IPR036249">
    <property type="entry name" value="Thioredoxin-like_sf"/>
</dbReference>
<gene>
    <name evidence="2" type="ORF">PPERSA_03977</name>
</gene>
<dbReference type="PROSITE" id="PS50404">
    <property type="entry name" value="GST_NTER"/>
    <property type="match status" value="1"/>
</dbReference>
<evidence type="ECO:0000259" key="1">
    <source>
        <dbReference type="PROSITE" id="PS50404"/>
    </source>
</evidence>
<evidence type="ECO:0000313" key="3">
    <source>
        <dbReference type="Proteomes" id="UP000054937"/>
    </source>
</evidence>
<reference evidence="2 3" key="1">
    <citation type="journal article" date="2015" name="Sci. Rep.">
        <title>Genome of the facultative scuticociliatosis pathogen Pseudocohnilembus persalinus provides insight into its virulence through horizontal gene transfer.</title>
        <authorList>
            <person name="Xiong J."/>
            <person name="Wang G."/>
            <person name="Cheng J."/>
            <person name="Tian M."/>
            <person name="Pan X."/>
            <person name="Warren A."/>
            <person name="Jiang C."/>
            <person name="Yuan D."/>
            <person name="Miao W."/>
        </authorList>
    </citation>
    <scope>NUCLEOTIDE SEQUENCE [LARGE SCALE GENOMIC DNA]</scope>
    <source>
        <strain evidence="2">36N120E</strain>
    </source>
</reference>
<comment type="caution">
    <text evidence="2">The sequence shown here is derived from an EMBL/GenBank/DDBJ whole genome shotgun (WGS) entry which is preliminary data.</text>
</comment>
<dbReference type="SFLD" id="SFLDG00358">
    <property type="entry name" value="Main_(cytGST)"/>
    <property type="match status" value="1"/>
</dbReference>
<dbReference type="Pfam" id="PF02798">
    <property type="entry name" value="GST_N"/>
    <property type="match status" value="1"/>
</dbReference>
<dbReference type="SUPFAM" id="SSF52833">
    <property type="entry name" value="Thioredoxin-like"/>
    <property type="match status" value="1"/>
</dbReference>
<dbReference type="PANTHER" id="PTHR43917:SF8">
    <property type="entry name" value="GH16740P-RELATED"/>
    <property type="match status" value="1"/>
</dbReference>
<dbReference type="InParanoid" id="A0A0V0QB23"/>
<protein>
    <submittedName>
        <fullName evidence="2">Thioredoxin-like fold</fullName>
    </submittedName>
</protein>
<dbReference type="AlphaFoldDB" id="A0A0V0QB23"/>
<name>A0A0V0QB23_PSEPJ</name>
<evidence type="ECO:0000313" key="2">
    <source>
        <dbReference type="EMBL" id="KRW99271.1"/>
    </source>
</evidence>
<keyword evidence="3" id="KW-1185">Reference proteome</keyword>
<dbReference type="SUPFAM" id="SSF47616">
    <property type="entry name" value="GST C-terminal domain-like"/>
    <property type="match status" value="1"/>
</dbReference>
<proteinExistence type="predicted"/>
<dbReference type="SFLD" id="SFLDS00019">
    <property type="entry name" value="Glutathione_Transferase_(cytos"/>
    <property type="match status" value="1"/>
</dbReference>
<dbReference type="InterPro" id="IPR036282">
    <property type="entry name" value="Glutathione-S-Trfase_C_sf"/>
</dbReference>
<dbReference type="EMBL" id="LDAU01000217">
    <property type="protein sequence ID" value="KRW99271.1"/>
    <property type="molecule type" value="Genomic_DNA"/>
</dbReference>
<dbReference type="InterPro" id="IPR051369">
    <property type="entry name" value="GST_Theta"/>
</dbReference>
<dbReference type="InterPro" id="IPR004045">
    <property type="entry name" value="Glutathione_S-Trfase_N"/>
</dbReference>
<dbReference type="OMA" id="RYLCREY"/>
<dbReference type="GO" id="GO:0005737">
    <property type="term" value="C:cytoplasm"/>
    <property type="evidence" value="ECO:0007669"/>
    <property type="project" value="TreeGrafter"/>
</dbReference>
<dbReference type="Gene3D" id="1.20.1050.10">
    <property type="match status" value="1"/>
</dbReference>
<dbReference type="Proteomes" id="UP000054937">
    <property type="component" value="Unassembled WGS sequence"/>
</dbReference>
<feature type="domain" description="GST N-terminal" evidence="1">
    <location>
        <begin position="7"/>
        <end position="88"/>
    </location>
</feature>
<dbReference type="GO" id="GO:0004364">
    <property type="term" value="F:glutathione transferase activity"/>
    <property type="evidence" value="ECO:0007669"/>
    <property type="project" value="TreeGrafter"/>
</dbReference>
<dbReference type="InterPro" id="IPR040079">
    <property type="entry name" value="Glutathione_S-Trfase"/>
</dbReference>
<dbReference type="OrthoDB" id="422574at2759"/>
<organism evidence="2 3">
    <name type="scientific">Pseudocohnilembus persalinus</name>
    <name type="common">Ciliate</name>
    <dbReference type="NCBI Taxonomy" id="266149"/>
    <lineage>
        <taxon>Eukaryota</taxon>
        <taxon>Sar</taxon>
        <taxon>Alveolata</taxon>
        <taxon>Ciliophora</taxon>
        <taxon>Intramacronucleata</taxon>
        <taxon>Oligohymenophorea</taxon>
        <taxon>Scuticociliatia</taxon>
        <taxon>Philasterida</taxon>
        <taxon>Pseudocohnilembidae</taxon>
        <taxon>Pseudocohnilembus</taxon>
    </lineage>
</organism>
<dbReference type="PANTHER" id="PTHR43917">
    <property type="match status" value="1"/>
</dbReference>
<dbReference type="Gene3D" id="3.40.30.10">
    <property type="entry name" value="Glutaredoxin"/>
    <property type="match status" value="1"/>
</dbReference>